<evidence type="ECO:0000313" key="3">
    <source>
        <dbReference type="Proteomes" id="UP000707138"/>
    </source>
</evidence>
<organism evidence="2 3">
    <name type="scientific">Veillonella magna</name>
    <dbReference type="NCBI Taxonomy" id="464322"/>
    <lineage>
        <taxon>Bacteria</taxon>
        <taxon>Bacillati</taxon>
        <taxon>Bacillota</taxon>
        <taxon>Negativicutes</taxon>
        <taxon>Veillonellales</taxon>
        <taxon>Veillonellaceae</taxon>
        <taxon>Veillonella</taxon>
    </lineage>
</organism>
<keyword evidence="1" id="KW-1133">Transmembrane helix</keyword>
<name>A0ABS2GDN3_9FIRM</name>
<reference evidence="2 3" key="1">
    <citation type="journal article" date="2021" name="Sci. Rep.">
        <title>The distribution of antibiotic resistance genes in chicken gut microbiota commensals.</title>
        <authorList>
            <person name="Juricova H."/>
            <person name="Matiasovicova J."/>
            <person name="Kubasova T."/>
            <person name="Cejkova D."/>
            <person name="Rychlik I."/>
        </authorList>
    </citation>
    <scope>NUCLEOTIDE SEQUENCE [LARGE SCALE GENOMIC DNA]</scope>
    <source>
        <strain evidence="2 3">An537</strain>
    </source>
</reference>
<dbReference type="Proteomes" id="UP000707138">
    <property type="component" value="Unassembled WGS sequence"/>
</dbReference>
<evidence type="ECO:0000313" key="2">
    <source>
        <dbReference type="EMBL" id="MBM6911915.1"/>
    </source>
</evidence>
<dbReference type="RefSeq" id="WP_205087231.1">
    <property type="nucleotide sequence ID" value="NZ_JACJLA010000001.1"/>
</dbReference>
<keyword evidence="1" id="KW-0812">Transmembrane</keyword>
<gene>
    <name evidence="2" type="ORF">H6A01_01055</name>
</gene>
<keyword evidence="3" id="KW-1185">Reference proteome</keyword>
<protein>
    <submittedName>
        <fullName evidence="2">Uncharacterized protein</fullName>
    </submittedName>
</protein>
<dbReference type="EMBL" id="JACJLA010000001">
    <property type="protein sequence ID" value="MBM6911915.1"/>
    <property type="molecule type" value="Genomic_DNA"/>
</dbReference>
<accession>A0ABS2GDN3</accession>
<feature type="transmembrane region" description="Helical" evidence="1">
    <location>
        <begin position="12"/>
        <end position="31"/>
    </location>
</feature>
<evidence type="ECO:0000256" key="1">
    <source>
        <dbReference type="SAM" id="Phobius"/>
    </source>
</evidence>
<proteinExistence type="predicted"/>
<comment type="caution">
    <text evidence="2">The sequence shown here is derived from an EMBL/GenBank/DDBJ whole genome shotgun (WGS) entry which is preliminary data.</text>
</comment>
<keyword evidence="1" id="KW-0472">Membrane</keyword>
<sequence length="209" mass="24685">MTGTNEKGMRWWYIIMALLIFVALFSMKYIWNTYDMPVIGPKSTEWEAVADNYTWYKLSLTESYQDDKWRVRLIKVYKEIEKTVDPLDPSIDNYRFIQRATLAGEEEGSIENDVITTRSGAYAQISDTHLRGNSNYFKNLLFNRNYYGSFYSFTSKEPEGHSRAESEQAIKSELEEQYKNRSRKLGAISFDYSNLQIDLINIQNRWQIH</sequence>